<dbReference type="InterPro" id="IPR002747">
    <property type="entry name" value="SAM_OH_AdoTrfase"/>
</dbReference>
<dbReference type="InterPro" id="IPR046469">
    <property type="entry name" value="SAM_HAT_N"/>
</dbReference>
<comment type="similarity">
    <text evidence="2">Belongs to the SAM hydrolase / SAM-dependent halogenase family.</text>
</comment>
<comment type="caution">
    <text evidence="5">The sequence shown here is derived from an EMBL/GenBank/DDBJ whole genome shotgun (WGS) entry which is preliminary data.</text>
</comment>
<dbReference type="OrthoDB" id="9792195at2"/>
<feature type="domain" description="S-adenosyl-l-methionine hydroxide adenosyltransferase N-terminal" evidence="3">
    <location>
        <begin position="4"/>
        <end position="143"/>
    </location>
</feature>
<dbReference type="SUPFAM" id="SSF101852">
    <property type="entry name" value="Bacterial fluorinating enzyme, C-terminal domain"/>
    <property type="match status" value="1"/>
</dbReference>
<dbReference type="InterPro" id="IPR023227">
    <property type="entry name" value="SAM_OH_AdoTrfase_C_sf"/>
</dbReference>
<evidence type="ECO:0000259" key="4">
    <source>
        <dbReference type="Pfam" id="PF20257"/>
    </source>
</evidence>
<sequence>MAIITLTTDYGPGGYYLPRLKGALLSACPGAQLTDLAHHINNYDIVQAAFLFRNAWHRFPKGTIHLIGVNDIASAAPRFLAVAHRGHYFIAPDNGLFNLIFADDQPVQYREVLYEHSELMGIEQIYARAAGHLHAGRPVIEIGPAAEGIVQRITLQPVISPGLIRGSIIYIDHYENAITNIHQLLFEQVGAGLPFELYFKRHDPIRRLSHHYHEVEVGEPLCLFNSAGLLEIAVNMGKAGSLLGLKAEDTVQVEFKT</sequence>
<dbReference type="Gene3D" id="3.40.50.10790">
    <property type="entry name" value="S-adenosyl-l-methionine hydroxide adenosyltransferase, N-terminal"/>
    <property type="match status" value="1"/>
</dbReference>
<accession>A0A5C6RTW9</accession>
<feature type="domain" description="S-adenosyl-l-methionine hydroxide adenosyltransferase C-terminal" evidence="4">
    <location>
        <begin position="166"/>
        <end position="252"/>
    </location>
</feature>
<dbReference type="EMBL" id="VOOR01000009">
    <property type="protein sequence ID" value="TXB65547.1"/>
    <property type="molecule type" value="Genomic_DNA"/>
</dbReference>
<dbReference type="Proteomes" id="UP000321580">
    <property type="component" value="Unassembled WGS sequence"/>
</dbReference>
<evidence type="ECO:0000313" key="5">
    <source>
        <dbReference type="EMBL" id="TXB65547.1"/>
    </source>
</evidence>
<dbReference type="InterPro" id="IPR023228">
    <property type="entry name" value="SAM_OH_AdoTrfase_N_sf"/>
</dbReference>
<protein>
    <submittedName>
        <fullName evidence="5">SAM-dependent chlorinase/fluorinase</fullName>
    </submittedName>
</protein>
<dbReference type="Gene3D" id="2.40.30.90">
    <property type="entry name" value="Bacterial fluorinating enzyme like"/>
    <property type="match status" value="1"/>
</dbReference>
<dbReference type="PANTHER" id="PTHR35092">
    <property type="entry name" value="CHLORINASE MJ1651"/>
    <property type="match status" value="1"/>
</dbReference>
<keyword evidence="1" id="KW-0949">S-adenosyl-L-methionine</keyword>
<reference evidence="5 6" key="1">
    <citation type="submission" date="2019-08" db="EMBL/GenBank/DDBJ databases">
        <title>Genome of Phaeodactylibacter luteus.</title>
        <authorList>
            <person name="Bowman J.P."/>
        </authorList>
    </citation>
    <scope>NUCLEOTIDE SEQUENCE [LARGE SCALE GENOMIC DNA]</scope>
    <source>
        <strain evidence="5 6">KCTC 42180</strain>
    </source>
</reference>
<dbReference type="RefSeq" id="WP_147166556.1">
    <property type="nucleotide sequence ID" value="NZ_VOOR01000009.1"/>
</dbReference>
<evidence type="ECO:0000259" key="3">
    <source>
        <dbReference type="Pfam" id="PF01887"/>
    </source>
</evidence>
<evidence type="ECO:0000313" key="6">
    <source>
        <dbReference type="Proteomes" id="UP000321580"/>
    </source>
</evidence>
<dbReference type="Pfam" id="PF20257">
    <property type="entry name" value="SAM_HAT_C"/>
    <property type="match status" value="1"/>
</dbReference>
<gene>
    <name evidence="5" type="ORF">FRY97_06090</name>
</gene>
<organism evidence="5 6">
    <name type="scientific">Phaeodactylibacter luteus</name>
    <dbReference type="NCBI Taxonomy" id="1564516"/>
    <lineage>
        <taxon>Bacteria</taxon>
        <taxon>Pseudomonadati</taxon>
        <taxon>Bacteroidota</taxon>
        <taxon>Saprospiria</taxon>
        <taxon>Saprospirales</taxon>
        <taxon>Haliscomenobacteraceae</taxon>
        <taxon>Phaeodactylibacter</taxon>
    </lineage>
</organism>
<name>A0A5C6RTW9_9BACT</name>
<dbReference type="AlphaFoldDB" id="A0A5C6RTW9"/>
<keyword evidence="6" id="KW-1185">Reference proteome</keyword>
<evidence type="ECO:0000256" key="2">
    <source>
        <dbReference type="ARBA" id="ARBA00024035"/>
    </source>
</evidence>
<dbReference type="Pfam" id="PF01887">
    <property type="entry name" value="SAM_HAT_N"/>
    <property type="match status" value="1"/>
</dbReference>
<dbReference type="SUPFAM" id="SSF102522">
    <property type="entry name" value="Bacterial fluorinating enzyme, N-terminal domain"/>
    <property type="match status" value="1"/>
</dbReference>
<dbReference type="PIRSF" id="PIRSF006779">
    <property type="entry name" value="UCP006779"/>
    <property type="match status" value="1"/>
</dbReference>
<dbReference type="InterPro" id="IPR046470">
    <property type="entry name" value="SAM_HAT_C"/>
</dbReference>
<proteinExistence type="inferred from homology"/>
<dbReference type="PANTHER" id="PTHR35092:SF1">
    <property type="entry name" value="CHLORINASE MJ1651"/>
    <property type="match status" value="1"/>
</dbReference>
<evidence type="ECO:0000256" key="1">
    <source>
        <dbReference type="ARBA" id="ARBA00022691"/>
    </source>
</evidence>